<keyword evidence="10" id="KW-0479">Metal-binding</keyword>
<evidence type="ECO:0000256" key="8">
    <source>
        <dbReference type="ARBA" id="ARBA00035585"/>
    </source>
</evidence>
<keyword evidence="4 10" id="KW-1133">Transmembrane helix</keyword>
<feature type="transmembrane region" description="Helical" evidence="10">
    <location>
        <begin position="63"/>
        <end position="83"/>
    </location>
</feature>
<evidence type="ECO:0000256" key="1">
    <source>
        <dbReference type="ARBA" id="ARBA00004651"/>
    </source>
</evidence>
<feature type="transmembrane region" description="Helical" evidence="10">
    <location>
        <begin position="31"/>
        <end position="51"/>
    </location>
</feature>
<keyword evidence="10" id="KW-0406">Ion transport</keyword>
<dbReference type="KEGG" id="lcy:LC20004_12750"/>
<dbReference type="InterPro" id="IPR003691">
    <property type="entry name" value="FluC"/>
</dbReference>
<comment type="activity regulation">
    <text evidence="10">Na(+) is not transported, but it plays an essential structural role and its presence is essential for fluoride channel function.</text>
</comment>
<feature type="transmembrane region" description="Helical" evidence="10">
    <location>
        <begin position="95"/>
        <end position="116"/>
    </location>
</feature>
<protein>
    <recommendedName>
        <fullName evidence="10">Fluoride-specific ion channel FluC</fullName>
    </recommendedName>
</protein>
<dbReference type="EMBL" id="CP017697">
    <property type="protein sequence ID" value="ATO44720.1"/>
    <property type="molecule type" value="Genomic_DNA"/>
</dbReference>
<keyword evidence="3 10" id="KW-0812">Transmembrane</keyword>
<comment type="subcellular location">
    <subcellularLocation>
        <location evidence="1 10">Cell membrane</location>
        <topology evidence="1 10">Multi-pass membrane protein</topology>
    </subcellularLocation>
</comment>
<evidence type="ECO:0000256" key="6">
    <source>
        <dbReference type="ARBA" id="ARBA00023303"/>
    </source>
</evidence>
<dbReference type="HAMAP" id="MF_00454">
    <property type="entry name" value="FluC"/>
    <property type="match status" value="1"/>
</dbReference>
<keyword evidence="10" id="KW-0813">Transport</keyword>
<dbReference type="AlphaFoldDB" id="A0A2D1KRF5"/>
<dbReference type="Pfam" id="PF02537">
    <property type="entry name" value="CRCB"/>
    <property type="match status" value="1"/>
</dbReference>
<keyword evidence="10" id="KW-0915">Sodium</keyword>
<feature type="binding site" evidence="10">
    <location>
        <position position="76"/>
    </location>
    <ligand>
        <name>Na(+)</name>
        <dbReference type="ChEBI" id="CHEBI:29101"/>
        <note>structural</note>
    </ligand>
</feature>
<evidence type="ECO:0000313" key="12">
    <source>
        <dbReference type="Proteomes" id="UP000223559"/>
    </source>
</evidence>
<dbReference type="GO" id="GO:0140114">
    <property type="term" value="P:cellular detoxification of fluoride"/>
    <property type="evidence" value="ECO:0007669"/>
    <property type="project" value="UniProtKB-UniRule"/>
</dbReference>
<sequence>MNVNELLIGLFAIAGGMTRYGVDQLLVVGHLPVATFTINLVGSFLLVFLTNTLAQIDGFPAQLILGLGTGFIGAFTTFSSYIFEIWQLYQAQAYWLAAGYALLSLVAGLLGAYLGLHASQLDLKRLGKREVSK</sequence>
<gene>
    <name evidence="10" type="primary">fluC</name>
    <name evidence="10" type="synonym">crcB</name>
    <name evidence="11" type="ORF">LC20004_12750</name>
</gene>
<evidence type="ECO:0000256" key="7">
    <source>
        <dbReference type="ARBA" id="ARBA00035120"/>
    </source>
</evidence>
<keyword evidence="12" id="KW-1185">Reference proteome</keyword>
<comment type="function">
    <text evidence="9 10">Fluoride-specific ion channel. Important for reducing fluoride concentration in the cell, thus reducing its toxicity.</text>
</comment>
<accession>A0A2D1KRF5</accession>
<evidence type="ECO:0000256" key="4">
    <source>
        <dbReference type="ARBA" id="ARBA00022989"/>
    </source>
</evidence>
<evidence type="ECO:0000256" key="2">
    <source>
        <dbReference type="ARBA" id="ARBA00022475"/>
    </source>
</evidence>
<evidence type="ECO:0000256" key="3">
    <source>
        <dbReference type="ARBA" id="ARBA00022692"/>
    </source>
</evidence>
<dbReference type="PANTHER" id="PTHR28259">
    <property type="entry name" value="FLUORIDE EXPORT PROTEIN 1-RELATED"/>
    <property type="match status" value="1"/>
</dbReference>
<evidence type="ECO:0000256" key="9">
    <source>
        <dbReference type="ARBA" id="ARBA00049940"/>
    </source>
</evidence>
<keyword evidence="5 10" id="KW-0472">Membrane</keyword>
<evidence type="ECO:0000313" key="11">
    <source>
        <dbReference type="EMBL" id="ATO44720.1"/>
    </source>
</evidence>
<dbReference type="GO" id="GO:0005886">
    <property type="term" value="C:plasma membrane"/>
    <property type="evidence" value="ECO:0007669"/>
    <property type="project" value="UniProtKB-SubCell"/>
</dbReference>
<keyword evidence="2 10" id="KW-1003">Cell membrane</keyword>
<dbReference type="Proteomes" id="UP000223559">
    <property type="component" value="Chromosome"/>
</dbReference>
<dbReference type="GO" id="GO:0062054">
    <property type="term" value="F:fluoride channel activity"/>
    <property type="evidence" value="ECO:0007669"/>
    <property type="project" value="UniProtKB-UniRule"/>
</dbReference>
<evidence type="ECO:0000256" key="5">
    <source>
        <dbReference type="ARBA" id="ARBA00023136"/>
    </source>
</evidence>
<name>A0A2D1KRF5_9LACO</name>
<organism evidence="11 12">
    <name type="scientific">Loigolactobacillus coryniformis subsp. torquens DSM 20004 = KCTC 3535</name>
    <dbReference type="NCBI Taxonomy" id="1423822"/>
    <lineage>
        <taxon>Bacteria</taxon>
        <taxon>Bacillati</taxon>
        <taxon>Bacillota</taxon>
        <taxon>Bacilli</taxon>
        <taxon>Lactobacillales</taxon>
        <taxon>Lactobacillaceae</taxon>
        <taxon>Loigolactobacillus</taxon>
    </lineage>
</organism>
<feature type="binding site" evidence="10">
    <location>
        <position position="73"/>
    </location>
    <ligand>
        <name>Na(+)</name>
        <dbReference type="ChEBI" id="CHEBI:29101"/>
        <note>structural</note>
    </ligand>
</feature>
<evidence type="ECO:0000256" key="10">
    <source>
        <dbReference type="HAMAP-Rule" id="MF_00454"/>
    </source>
</evidence>
<dbReference type="PANTHER" id="PTHR28259:SF1">
    <property type="entry name" value="FLUORIDE EXPORT PROTEIN 1-RELATED"/>
    <property type="match status" value="1"/>
</dbReference>
<comment type="catalytic activity">
    <reaction evidence="8">
        <text>fluoride(in) = fluoride(out)</text>
        <dbReference type="Rhea" id="RHEA:76159"/>
        <dbReference type="ChEBI" id="CHEBI:17051"/>
    </reaction>
    <physiologicalReaction direction="left-to-right" evidence="8">
        <dbReference type="Rhea" id="RHEA:76160"/>
    </physiologicalReaction>
</comment>
<comment type="similarity">
    <text evidence="7 10">Belongs to the fluoride channel Fluc/FEX (TC 1.A.43) family.</text>
</comment>
<reference evidence="11 12" key="1">
    <citation type="submission" date="2016-10" db="EMBL/GenBank/DDBJ databases">
        <title>The whole genome sequencing and assembly of L. cotyniformis subsp. torquens DSM 20004 strain.</title>
        <authorList>
            <person name="Park M.-K."/>
            <person name="Lee Y.-J."/>
            <person name="Yi H."/>
            <person name="Bahn Y.-S."/>
            <person name="Kim J.F."/>
            <person name="Lee D.-W."/>
        </authorList>
    </citation>
    <scope>NUCLEOTIDE SEQUENCE [LARGE SCALE GENOMIC DNA]</scope>
    <source>
        <strain evidence="11 12">DSM 20004</strain>
    </source>
</reference>
<keyword evidence="6 10" id="KW-0407">Ion channel</keyword>
<proteinExistence type="inferred from homology"/>
<dbReference type="GO" id="GO:0046872">
    <property type="term" value="F:metal ion binding"/>
    <property type="evidence" value="ECO:0007669"/>
    <property type="project" value="UniProtKB-KW"/>
</dbReference>